<reference evidence="1" key="1">
    <citation type="submission" date="2022-07" db="EMBL/GenBank/DDBJ databases">
        <title>Phylogenomic reconstructions and comparative analyses of Kickxellomycotina fungi.</title>
        <authorList>
            <person name="Reynolds N.K."/>
            <person name="Stajich J.E."/>
            <person name="Barry K."/>
            <person name="Grigoriev I.V."/>
            <person name="Crous P."/>
            <person name="Smith M.E."/>
        </authorList>
    </citation>
    <scope>NUCLEOTIDE SEQUENCE</scope>
    <source>
        <strain evidence="1">NBRC 100468</strain>
    </source>
</reference>
<dbReference type="InterPro" id="IPR032675">
    <property type="entry name" value="LRR_dom_sf"/>
</dbReference>
<evidence type="ECO:0000313" key="1">
    <source>
        <dbReference type="EMBL" id="KAJ1912859.1"/>
    </source>
</evidence>
<accession>A0A9W7ZTN4</accession>
<gene>
    <name evidence="1" type="ORF">H4219_005445</name>
</gene>
<dbReference type="GO" id="GO:0031146">
    <property type="term" value="P:SCF-dependent proteasomal ubiquitin-dependent protein catabolic process"/>
    <property type="evidence" value="ECO:0007669"/>
    <property type="project" value="TreeGrafter"/>
</dbReference>
<keyword evidence="2" id="KW-1185">Reference proteome</keyword>
<proteinExistence type="predicted"/>
<organism evidence="1 2">
    <name type="scientific">Mycoemilia scoparia</name>
    <dbReference type="NCBI Taxonomy" id="417184"/>
    <lineage>
        <taxon>Eukaryota</taxon>
        <taxon>Fungi</taxon>
        <taxon>Fungi incertae sedis</taxon>
        <taxon>Zoopagomycota</taxon>
        <taxon>Kickxellomycotina</taxon>
        <taxon>Kickxellomycetes</taxon>
        <taxon>Kickxellales</taxon>
        <taxon>Kickxellaceae</taxon>
        <taxon>Mycoemilia</taxon>
    </lineage>
</organism>
<name>A0A9W7ZTN4_9FUNG</name>
<dbReference type="SUPFAM" id="SSF52047">
    <property type="entry name" value="RNI-like"/>
    <property type="match status" value="1"/>
</dbReference>
<dbReference type="EMBL" id="JANBPU010000306">
    <property type="protein sequence ID" value="KAJ1912859.1"/>
    <property type="molecule type" value="Genomic_DNA"/>
</dbReference>
<evidence type="ECO:0000313" key="2">
    <source>
        <dbReference type="Proteomes" id="UP001150538"/>
    </source>
</evidence>
<comment type="caution">
    <text evidence="1">The sequence shown here is derived from an EMBL/GenBank/DDBJ whole genome shotgun (WGS) entry which is preliminary data.</text>
</comment>
<sequence length="546" mass="62343">MIPCELKLRICELLAPTRDYALLDPLREASREWSEIANGYQWKNFTFSCKLPDADCKVSIRCYGAPGIDTLETMSIEQRHSLFLSIGHDFVKTLFVSGDLTRSEVLQECCCPNLRSLNLGLYAETLCALSRFIGKNTTIRKLTIHNPIDCTPNDSLSGIPLIDSITPVLDNLTSLHLKSIFFDTPSIGYILDNLPNLRHLNLGSCFVEDITDVFIVPGQEYSRKVRKTYPSLTEISLSQLYVSKPNEKAALRAAFDAQMFPHLTMIKQERARIFQPHLRRMIPEEAVSVPIHRIFQIRLNSLVYVSLLSFDTNMARLIGANCPNIRNLDLDLSIDINVPYVNSFRAAFAKLSRYLPNLIQLHVCLNTQSSLDITFDSLFFRNMINERNHSGLLSNTPSIPKGHVLAHSIDFHWKNLRGLTLACWKGYTPMIFIALVQFKHLEHLNIYMCSLDDIEHYASLIIKDYPEQNNNNNGERGRLSTKMSPFLELKTVGFPFTKRLTPTSNQCRALVSLVDTTTVIKIQAFRRDQNQWIRTSESYPGIKWCF</sequence>
<dbReference type="Gene3D" id="3.80.10.10">
    <property type="entry name" value="Ribonuclease Inhibitor"/>
    <property type="match status" value="1"/>
</dbReference>
<dbReference type="Proteomes" id="UP001150538">
    <property type="component" value="Unassembled WGS sequence"/>
</dbReference>
<protein>
    <submittedName>
        <fullName evidence="1">Uncharacterized protein</fullName>
    </submittedName>
</protein>
<dbReference type="GO" id="GO:0019005">
    <property type="term" value="C:SCF ubiquitin ligase complex"/>
    <property type="evidence" value="ECO:0007669"/>
    <property type="project" value="TreeGrafter"/>
</dbReference>
<dbReference type="PANTHER" id="PTHR13318">
    <property type="entry name" value="PARTNER OF PAIRED, ISOFORM B-RELATED"/>
    <property type="match status" value="1"/>
</dbReference>
<dbReference type="AlphaFoldDB" id="A0A9W7ZTN4"/>